<organism evidence="1 2">
    <name type="scientific">Staphylococcus gallinarum</name>
    <dbReference type="NCBI Taxonomy" id="1293"/>
    <lineage>
        <taxon>Bacteria</taxon>
        <taxon>Bacillati</taxon>
        <taxon>Bacillota</taxon>
        <taxon>Bacilli</taxon>
        <taxon>Bacillales</taxon>
        <taxon>Staphylococcaceae</taxon>
        <taxon>Staphylococcus</taxon>
    </lineage>
</organism>
<dbReference type="Gene3D" id="3.40.50.880">
    <property type="match status" value="1"/>
</dbReference>
<dbReference type="SUPFAM" id="SSF52317">
    <property type="entry name" value="Class I glutamine amidotransferase-like"/>
    <property type="match status" value="1"/>
</dbReference>
<dbReference type="InterPro" id="IPR029062">
    <property type="entry name" value="Class_I_gatase-like"/>
</dbReference>
<dbReference type="AlphaFoldDB" id="A0A380FEV2"/>
<sequence>MIADCLSSEHNVSTATLDEPEHGLTDERLNKTDVLIWWGHKAHDEVNDEVVEKVRQRVFTRYGAYCIAFWTFF</sequence>
<accession>A0A380FEV2</accession>
<evidence type="ECO:0000313" key="1">
    <source>
        <dbReference type="EMBL" id="SUM31764.1"/>
    </source>
</evidence>
<dbReference type="EMBL" id="UHDK01000001">
    <property type="protein sequence ID" value="SUM31764.1"/>
    <property type="molecule type" value="Genomic_DNA"/>
</dbReference>
<evidence type="ECO:0000313" key="2">
    <source>
        <dbReference type="Proteomes" id="UP000255277"/>
    </source>
</evidence>
<reference evidence="1 2" key="1">
    <citation type="submission" date="2018-06" db="EMBL/GenBank/DDBJ databases">
        <authorList>
            <consortium name="Pathogen Informatics"/>
            <person name="Doyle S."/>
        </authorList>
    </citation>
    <scope>NUCLEOTIDE SEQUENCE [LARGE SCALE GENOMIC DNA]</scope>
    <source>
        <strain evidence="1 2">NCTC12195</strain>
    </source>
</reference>
<name>A0A380FEV2_STAGA</name>
<gene>
    <name evidence="1" type="ORF">NCTC12195_01200</name>
</gene>
<proteinExistence type="predicted"/>
<protein>
    <submittedName>
        <fullName evidence="1">Trehalose utilization protein</fullName>
    </submittedName>
</protein>
<dbReference type="Proteomes" id="UP000255277">
    <property type="component" value="Unassembled WGS sequence"/>
</dbReference>